<gene>
    <name evidence="2" type="ORF">PGLA2088_LOCUS48731</name>
</gene>
<evidence type="ECO:0000256" key="1">
    <source>
        <dbReference type="SAM" id="Phobius"/>
    </source>
</evidence>
<organism evidence="2 3">
    <name type="scientific">Polarella glacialis</name>
    <name type="common">Dinoflagellate</name>
    <dbReference type="NCBI Taxonomy" id="89957"/>
    <lineage>
        <taxon>Eukaryota</taxon>
        <taxon>Sar</taxon>
        <taxon>Alveolata</taxon>
        <taxon>Dinophyceae</taxon>
        <taxon>Suessiales</taxon>
        <taxon>Suessiaceae</taxon>
        <taxon>Polarella</taxon>
    </lineage>
</organism>
<name>A0A813LLR2_POLGL</name>
<feature type="transmembrane region" description="Helical" evidence="1">
    <location>
        <begin position="12"/>
        <end position="33"/>
    </location>
</feature>
<reference evidence="2" key="1">
    <citation type="submission" date="2021-02" db="EMBL/GenBank/DDBJ databases">
        <authorList>
            <person name="Dougan E. K."/>
            <person name="Rhodes N."/>
            <person name="Thang M."/>
            <person name="Chan C."/>
        </authorList>
    </citation>
    <scope>NUCLEOTIDE SEQUENCE</scope>
</reference>
<keyword evidence="1" id="KW-0812">Transmembrane</keyword>
<evidence type="ECO:0000313" key="3">
    <source>
        <dbReference type="Proteomes" id="UP000626109"/>
    </source>
</evidence>
<dbReference type="EMBL" id="CAJNNW010036761">
    <property type="protein sequence ID" value="CAE8737375.1"/>
    <property type="molecule type" value="Genomic_DNA"/>
</dbReference>
<dbReference type="Proteomes" id="UP000626109">
    <property type="component" value="Unassembled WGS sequence"/>
</dbReference>
<keyword evidence="1" id="KW-1133">Transmembrane helix</keyword>
<comment type="caution">
    <text evidence="2">The sequence shown here is derived from an EMBL/GenBank/DDBJ whole genome shotgun (WGS) entry which is preliminary data.</text>
</comment>
<accession>A0A813LLR2</accession>
<sequence length="51" mass="5634">MDASGAARKVSGVFLVAACIPQLWAMQAALLLIQHTRRSAVDRPVIQRLFR</sequence>
<evidence type="ECO:0000313" key="2">
    <source>
        <dbReference type="EMBL" id="CAE8737375.1"/>
    </source>
</evidence>
<dbReference type="AlphaFoldDB" id="A0A813LLR2"/>
<proteinExistence type="predicted"/>
<keyword evidence="1" id="KW-0472">Membrane</keyword>
<protein>
    <submittedName>
        <fullName evidence="2">Uncharacterized protein</fullName>
    </submittedName>
</protein>